<evidence type="ECO:0000313" key="10">
    <source>
        <dbReference type="RefSeq" id="XP_008802219.3"/>
    </source>
</evidence>
<keyword evidence="9" id="KW-1185">Reference proteome</keyword>
<dbReference type="PROSITE" id="PS00221">
    <property type="entry name" value="MIP"/>
    <property type="match status" value="1"/>
</dbReference>
<evidence type="ECO:0000256" key="8">
    <source>
        <dbReference type="SAM" id="Phobius"/>
    </source>
</evidence>
<gene>
    <name evidence="10" type="primary">LOC103716122</name>
</gene>
<feature type="transmembrane region" description="Helical" evidence="8">
    <location>
        <begin position="200"/>
        <end position="219"/>
    </location>
</feature>
<evidence type="ECO:0000256" key="3">
    <source>
        <dbReference type="ARBA" id="ARBA00022692"/>
    </source>
</evidence>
<dbReference type="Gene3D" id="1.20.1080.10">
    <property type="entry name" value="Glycerol uptake facilitator protein"/>
    <property type="match status" value="1"/>
</dbReference>
<dbReference type="PANTHER" id="PTHR45724">
    <property type="entry name" value="AQUAPORIN NIP2-1"/>
    <property type="match status" value="1"/>
</dbReference>
<reference evidence="10" key="2">
    <citation type="submission" date="2025-08" db="UniProtKB">
        <authorList>
            <consortium name="RefSeq"/>
        </authorList>
    </citation>
    <scope>IDENTIFICATION</scope>
    <source>
        <tissue evidence="10">Young leaves</tissue>
    </source>
</reference>
<evidence type="ECO:0000256" key="1">
    <source>
        <dbReference type="ARBA" id="ARBA00004141"/>
    </source>
</evidence>
<dbReference type="Pfam" id="PF00230">
    <property type="entry name" value="MIP"/>
    <property type="match status" value="1"/>
</dbReference>
<accession>A0A8B7CMC6</accession>
<dbReference type="RefSeq" id="XP_008802219.3">
    <property type="nucleotide sequence ID" value="XM_008803997.3"/>
</dbReference>
<feature type="transmembrane region" description="Helical" evidence="8">
    <location>
        <begin position="128"/>
        <end position="148"/>
    </location>
</feature>
<dbReference type="PANTHER" id="PTHR45724:SF21">
    <property type="entry name" value="MAJOR INTRINSIC PROTEIN"/>
    <property type="match status" value="1"/>
</dbReference>
<dbReference type="KEGG" id="pda:103716122"/>
<keyword evidence="2 6" id="KW-0813">Transport</keyword>
<reference evidence="9" key="1">
    <citation type="journal article" date="2019" name="Nat. Commun.">
        <title>Genome-wide association mapping of date palm fruit traits.</title>
        <authorList>
            <person name="Hazzouri K.M."/>
            <person name="Gros-Balthazard M."/>
            <person name="Flowers J.M."/>
            <person name="Copetti D."/>
            <person name="Lemansour A."/>
            <person name="Lebrun M."/>
            <person name="Masmoudi K."/>
            <person name="Ferrand S."/>
            <person name="Dhar M.I."/>
            <person name="Fresquez Z.A."/>
            <person name="Rosas U."/>
            <person name="Zhang J."/>
            <person name="Talag J."/>
            <person name="Lee S."/>
            <person name="Kudrna D."/>
            <person name="Powell R.F."/>
            <person name="Leitch I.J."/>
            <person name="Krueger R.R."/>
            <person name="Wing R.A."/>
            <person name="Amiri K.M.A."/>
            <person name="Purugganan M.D."/>
        </authorList>
    </citation>
    <scope>NUCLEOTIDE SEQUENCE [LARGE SCALE GENOMIC DNA]</scope>
    <source>
        <strain evidence="9">cv. Khalas</strain>
    </source>
</reference>
<dbReference type="InterPro" id="IPR023271">
    <property type="entry name" value="Aquaporin-like"/>
</dbReference>
<keyword evidence="3 6" id="KW-0812">Transmembrane</keyword>
<dbReference type="InterPro" id="IPR000425">
    <property type="entry name" value="MIP"/>
</dbReference>
<dbReference type="InterPro" id="IPR022357">
    <property type="entry name" value="MIP_CS"/>
</dbReference>
<comment type="subcellular location">
    <subcellularLocation>
        <location evidence="1">Membrane</location>
        <topology evidence="1">Multi-pass membrane protein</topology>
    </subcellularLocation>
</comment>
<comment type="similarity">
    <text evidence="6">Belongs to the MIP/aquaporin (TC 1.A.8) family.</text>
</comment>
<dbReference type="AlphaFoldDB" id="A0A8B7CMC6"/>
<feature type="transmembrane region" description="Helical" evidence="8">
    <location>
        <begin position="53"/>
        <end position="73"/>
    </location>
</feature>
<organism evidence="9 10">
    <name type="scientific">Phoenix dactylifera</name>
    <name type="common">Date palm</name>
    <dbReference type="NCBI Taxonomy" id="42345"/>
    <lineage>
        <taxon>Eukaryota</taxon>
        <taxon>Viridiplantae</taxon>
        <taxon>Streptophyta</taxon>
        <taxon>Embryophyta</taxon>
        <taxon>Tracheophyta</taxon>
        <taxon>Spermatophyta</taxon>
        <taxon>Magnoliopsida</taxon>
        <taxon>Liliopsida</taxon>
        <taxon>Arecaceae</taxon>
        <taxon>Coryphoideae</taxon>
        <taxon>Phoeniceae</taxon>
        <taxon>Phoenix</taxon>
    </lineage>
</organism>
<evidence type="ECO:0000256" key="2">
    <source>
        <dbReference type="ARBA" id="ARBA00022448"/>
    </source>
</evidence>
<evidence type="ECO:0000256" key="5">
    <source>
        <dbReference type="ARBA" id="ARBA00023136"/>
    </source>
</evidence>
<protein>
    <submittedName>
        <fullName evidence="10">Probable aquaporin NIP-type</fullName>
    </submittedName>
</protein>
<keyword evidence="4 8" id="KW-1133">Transmembrane helix</keyword>
<feature type="transmembrane region" description="Helical" evidence="8">
    <location>
        <begin position="239"/>
        <end position="260"/>
    </location>
</feature>
<keyword evidence="5 8" id="KW-0472">Membrane</keyword>
<dbReference type="PRINTS" id="PR00783">
    <property type="entry name" value="MINTRINSICP"/>
</dbReference>
<feature type="compositionally biased region" description="Polar residues" evidence="7">
    <location>
        <begin position="10"/>
        <end position="23"/>
    </location>
</feature>
<proteinExistence type="inferred from homology"/>
<dbReference type="OrthoDB" id="3222at2759"/>
<feature type="transmembrane region" description="Helical" evidence="8">
    <location>
        <begin position="168"/>
        <end position="188"/>
    </location>
</feature>
<dbReference type="SUPFAM" id="SSF81338">
    <property type="entry name" value="Aquaporin-like"/>
    <property type="match status" value="1"/>
</dbReference>
<dbReference type="GO" id="GO:0015267">
    <property type="term" value="F:channel activity"/>
    <property type="evidence" value="ECO:0007669"/>
    <property type="project" value="InterPro"/>
</dbReference>
<dbReference type="CDD" id="cd00333">
    <property type="entry name" value="MIP"/>
    <property type="match status" value="1"/>
</dbReference>
<evidence type="ECO:0000313" key="9">
    <source>
        <dbReference type="Proteomes" id="UP000228380"/>
    </source>
</evidence>
<dbReference type="GeneID" id="103716122"/>
<evidence type="ECO:0000256" key="4">
    <source>
        <dbReference type="ARBA" id="ARBA00022989"/>
    </source>
</evidence>
<feature type="region of interest" description="Disordered" evidence="7">
    <location>
        <begin position="1"/>
        <end position="23"/>
    </location>
</feature>
<dbReference type="GO" id="GO:0016020">
    <property type="term" value="C:membrane"/>
    <property type="evidence" value="ECO:0007669"/>
    <property type="project" value="UniProtKB-SubCell"/>
</dbReference>
<sequence>MTEIIPHSPEISTRPPSASQPSNVEEVKYSNVEKIKDSYQEEPEITPSNMHKVAAEVVGTYILIFIGCGSSFIDQKYNITLVGVALAWCFAVMALVYTLGHISGAHVNPAVTIAFATAGRFPWKQVPLYVVAQMLGSILASITLRWLFDGNPAVVMLTLPDKSTNDLNVVAWEIIITFILMFVISGAATDDRGIKELSGVAIGVTIFFNVLIAGKVTGASMNPARSLGPAFATKNFHKLLLYIVAPVIGAVAGSTVYNLLRLPENPTIKIVTSNFDKIDSQFEPTYSALWEQNKILLDGNGRKLNARISDESVWSTKVFASKLGVFYQISHLAENPMQGWVVLVMVLK</sequence>
<evidence type="ECO:0000256" key="6">
    <source>
        <dbReference type="RuleBase" id="RU000477"/>
    </source>
</evidence>
<dbReference type="Proteomes" id="UP000228380">
    <property type="component" value="Chromosome 6"/>
</dbReference>
<name>A0A8B7CMC6_PHODC</name>
<dbReference type="NCBIfam" id="TIGR00861">
    <property type="entry name" value="MIP"/>
    <property type="match status" value="1"/>
</dbReference>
<dbReference type="InterPro" id="IPR034294">
    <property type="entry name" value="Aquaporin_transptr"/>
</dbReference>
<evidence type="ECO:0000256" key="7">
    <source>
        <dbReference type="SAM" id="MobiDB-lite"/>
    </source>
</evidence>
<feature type="transmembrane region" description="Helical" evidence="8">
    <location>
        <begin position="79"/>
        <end position="99"/>
    </location>
</feature>